<accession>A0ABN8NKB0</accession>
<keyword evidence="1" id="KW-0732">Signal</keyword>
<gene>
    <name evidence="2" type="ORF">PLOB_00021497</name>
</gene>
<evidence type="ECO:0000313" key="2">
    <source>
        <dbReference type="EMBL" id="CAH3112805.1"/>
    </source>
</evidence>
<evidence type="ECO:0000256" key="1">
    <source>
        <dbReference type="SAM" id="SignalP"/>
    </source>
</evidence>
<proteinExistence type="predicted"/>
<name>A0ABN8NKB0_9CNID</name>
<feature type="signal peptide" evidence="1">
    <location>
        <begin position="1"/>
        <end position="22"/>
    </location>
</feature>
<evidence type="ECO:0000313" key="3">
    <source>
        <dbReference type="Proteomes" id="UP001159405"/>
    </source>
</evidence>
<sequence length="74" mass="8396">MKFLILLSILCIFSQDLVEVTGREIFYCPNCTRQAQCYADPCMSHPCGAPNKVCKPCYCMGCDSYTCDERPLKE</sequence>
<dbReference type="Proteomes" id="UP001159405">
    <property type="component" value="Unassembled WGS sequence"/>
</dbReference>
<organism evidence="2 3">
    <name type="scientific">Porites lobata</name>
    <dbReference type="NCBI Taxonomy" id="104759"/>
    <lineage>
        <taxon>Eukaryota</taxon>
        <taxon>Metazoa</taxon>
        <taxon>Cnidaria</taxon>
        <taxon>Anthozoa</taxon>
        <taxon>Hexacorallia</taxon>
        <taxon>Scleractinia</taxon>
        <taxon>Fungiina</taxon>
        <taxon>Poritidae</taxon>
        <taxon>Porites</taxon>
    </lineage>
</organism>
<keyword evidence="3" id="KW-1185">Reference proteome</keyword>
<reference evidence="2 3" key="1">
    <citation type="submission" date="2022-05" db="EMBL/GenBank/DDBJ databases">
        <authorList>
            <consortium name="Genoscope - CEA"/>
            <person name="William W."/>
        </authorList>
    </citation>
    <scope>NUCLEOTIDE SEQUENCE [LARGE SCALE GENOMIC DNA]</scope>
</reference>
<feature type="chain" id="PRO_5045592581" evidence="1">
    <location>
        <begin position="23"/>
        <end position="74"/>
    </location>
</feature>
<comment type="caution">
    <text evidence="2">The sequence shown here is derived from an EMBL/GenBank/DDBJ whole genome shotgun (WGS) entry which is preliminary data.</text>
</comment>
<protein>
    <submittedName>
        <fullName evidence="2">Uncharacterized protein</fullName>
    </submittedName>
</protein>
<dbReference type="EMBL" id="CALNXK010000025">
    <property type="protein sequence ID" value="CAH3112805.1"/>
    <property type="molecule type" value="Genomic_DNA"/>
</dbReference>